<dbReference type="EMBL" id="CAJNIZ010014577">
    <property type="protein sequence ID" value="CAE7363770.1"/>
    <property type="molecule type" value="Genomic_DNA"/>
</dbReference>
<dbReference type="OrthoDB" id="428090at2759"/>
<keyword evidence="3" id="KW-1185">Reference proteome</keyword>
<evidence type="ECO:0000256" key="1">
    <source>
        <dbReference type="SAM" id="MobiDB-lite"/>
    </source>
</evidence>
<evidence type="ECO:0000313" key="2">
    <source>
        <dbReference type="EMBL" id="CAE7363770.1"/>
    </source>
</evidence>
<name>A0A812PXA9_SYMPI</name>
<dbReference type="Proteomes" id="UP000649617">
    <property type="component" value="Unassembled WGS sequence"/>
</dbReference>
<feature type="region of interest" description="Disordered" evidence="1">
    <location>
        <begin position="285"/>
        <end position="314"/>
    </location>
</feature>
<dbReference type="AlphaFoldDB" id="A0A812PXA9"/>
<organism evidence="2 3">
    <name type="scientific">Symbiodinium pilosum</name>
    <name type="common">Dinoflagellate</name>
    <dbReference type="NCBI Taxonomy" id="2952"/>
    <lineage>
        <taxon>Eukaryota</taxon>
        <taxon>Sar</taxon>
        <taxon>Alveolata</taxon>
        <taxon>Dinophyceae</taxon>
        <taxon>Suessiales</taxon>
        <taxon>Symbiodiniaceae</taxon>
        <taxon>Symbiodinium</taxon>
    </lineage>
</organism>
<feature type="non-terminal residue" evidence="2">
    <location>
        <position position="352"/>
    </location>
</feature>
<evidence type="ECO:0000313" key="3">
    <source>
        <dbReference type="Proteomes" id="UP000649617"/>
    </source>
</evidence>
<proteinExistence type="predicted"/>
<reference evidence="2" key="1">
    <citation type="submission" date="2021-02" db="EMBL/GenBank/DDBJ databases">
        <authorList>
            <person name="Dougan E. K."/>
            <person name="Rhodes N."/>
            <person name="Thang M."/>
            <person name="Chan C."/>
        </authorList>
    </citation>
    <scope>NUCLEOTIDE SEQUENCE</scope>
</reference>
<protein>
    <submittedName>
        <fullName evidence="2">Uncharacterized protein</fullName>
    </submittedName>
</protein>
<accession>A0A812PXA9</accession>
<gene>
    <name evidence="2" type="ORF">SPIL2461_LOCUS8746</name>
</gene>
<feature type="compositionally biased region" description="Polar residues" evidence="1">
    <location>
        <begin position="305"/>
        <end position="314"/>
    </location>
</feature>
<sequence length="352" mass="39245">ALYTAHIGACELAGEQKRKRLSPHPAYVIKAMAEGHEPSLAKEAARLCRLPRFHFFPQIYAATWDRRLMPRFRRLPFKLLTQEHLPKLFGDESAALRALASGFVLIDLASCTGESVYPLELGFGVPGKGGAMFTPPHEQLRPPMRTPAGDFYRFAKSLQKLSSKCRQFGDLARAPKHIRKEIKYWLERSAHPLPGGSWRNSSQDCVAVVNARLWGRQGDVVDTTAICTKDSDRFGKGALSHFGALLPVGKVRTKSSTYRRIFEEVHPFRTYGNDDGYLRMESAVTPQPPPNPPREALQGVWRDPPSTTSAGTSLASELMRRNSLTRDELCEAIATSQAMLESLLDTIRESNA</sequence>
<comment type="caution">
    <text evidence="2">The sequence shown here is derived from an EMBL/GenBank/DDBJ whole genome shotgun (WGS) entry which is preliminary data.</text>
</comment>